<sequence length="158" mass="17694">MKLIAQALLMSTSYASMAFQAPEVSHADIESFHATHFSNNAVNLFEFEFLRPDATRSSATEEYYYKEEEEEDDGLGYYPDGVKRTLTDEQIAIFRHSEIEALRRADRAASNQEATHDSEPAIDPVGREPVHTPMENGVVSTDSANGSEDGEMRQRSQS</sequence>
<proteinExistence type="predicted"/>
<dbReference type="EMBL" id="JAWHQM010000020">
    <property type="protein sequence ID" value="KAK5631658.1"/>
    <property type="molecule type" value="Genomic_DNA"/>
</dbReference>
<dbReference type="InterPro" id="IPR024526">
    <property type="entry name" value="DUF3807"/>
</dbReference>
<feature type="region of interest" description="Disordered" evidence="1">
    <location>
        <begin position="103"/>
        <end position="158"/>
    </location>
</feature>
<dbReference type="PANTHER" id="PTHR40642:SF1">
    <property type="entry name" value="YALI0F31295P"/>
    <property type="match status" value="1"/>
</dbReference>
<reference evidence="2 3" key="1">
    <citation type="submission" date="2023-10" db="EMBL/GenBank/DDBJ databases">
        <title>Draft genome sequence of Xylaria bambusicola isolate GMP-LS, the root and basal stem rot pathogen of sugarcane in Indonesia.</title>
        <authorList>
            <person name="Selvaraj P."/>
            <person name="Muralishankar V."/>
            <person name="Muruganantham S."/>
            <person name="Sp S."/>
            <person name="Haryani S."/>
            <person name="Lau K.J.X."/>
            <person name="Naqvi N.I."/>
        </authorList>
    </citation>
    <scope>NUCLEOTIDE SEQUENCE [LARGE SCALE GENOMIC DNA]</scope>
    <source>
        <strain evidence="2">GMP-LS</strain>
    </source>
</reference>
<comment type="caution">
    <text evidence="2">The sequence shown here is derived from an EMBL/GenBank/DDBJ whole genome shotgun (WGS) entry which is preliminary data.</text>
</comment>
<evidence type="ECO:0000313" key="3">
    <source>
        <dbReference type="Proteomes" id="UP001305414"/>
    </source>
</evidence>
<dbReference type="Pfam" id="PF12720">
    <property type="entry name" value="DUF3807"/>
    <property type="match status" value="1"/>
</dbReference>
<accession>A0AAN7ZAH9</accession>
<dbReference type="PANTHER" id="PTHR40642">
    <property type="entry name" value="YALI0F31295P"/>
    <property type="match status" value="1"/>
</dbReference>
<gene>
    <name evidence="2" type="ORF">RRF57_007372</name>
</gene>
<feature type="compositionally biased region" description="Basic and acidic residues" evidence="1">
    <location>
        <begin position="114"/>
        <end position="130"/>
    </location>
</feature>
<dbReference type="Proteomes" id="UP001305414">
    <property type="component" value="Unassembled WGS sequence"/>
</dbReference>
<dbReference type="AlphaFoldDB" id="A0AAN7ZAH9"/>
<protein>
    <submittedName>
        <fullName evidence="2">Uncharacterized protein</fullName>
    </submittedName>
</protein>
<name>A0AAN7ZAH9_9PEZI</name>
<keyword evidence="3" id="KW-1185">Reference proteome</keyword>
<evidence type="ECO:0000256" key="1">
    <source>
        <dbReference type="SAM" id="MobiDB-lite"/>
    </source>
</evidence>
<organism evidence="2 3">
    <name type="scientific">Xylaria bambusicola</name>
    <dbReference type="NCBI Taxonomy" id="326684"/>
    <lineage>
        <taxon>Eukaryota</taxon>
        <taxon>Fungi</taxon>
        <taxon>Dikarya</taxon>
        <taxon>Ascomycota</taxon>
        <taxon>Pezizomycotina</taxon>
        <taxon>Sordariomycetes</taxon>
        <taxon>Xylariomycetidae</taxon>
        <taxon>Xylariales</taxon>
        <taxon>Xylariaceae</taxon>
        <taxon>Xylaria</taxon>
    </lineage>
</organism>
<evidence type="ECO:0000313" key="2">
    <source>
        <dbReference type="EMBL" id="KAK5631658.1"/>
    </source>
</evidence>